<comment type="caution">
    <text evidence="1">The sequence shown here is derived from an EMBL/GenBank/DDBJ whole genome shotgun (WGS) entry which is preliminary data.</text>
</comment>
<evidence type="ECO:0000313" key="1">
    <source>
        <dbReference type="EMBL" id="MBE1875685.1"/>
    </source>
</evidence>
<proteinExistence type="predicted"/>
<keyword evidence="2" id="KW-1185">Reference proteome</keyword>
<dbReference type="Proteomes" id="UP000625527">
    <property type="component" value="Unassembled WGS sequence"/>
</dbReference>
<dbReference type="Gene3D" id="2.40.10.10">
    <property type="entry name" value="Trypsin-like serine proteases"/>
    <property type="match status" value="1"/>
</dbReference>
<accession>A0ABR9MWC5</accession>
<organism evidence="1 2">
    <name type="scientific">Myceligenerans pegani</name>
    <dbReference type="NCBI Taxonomy" id="2776917"/>
    <lineage>
        <taxon>Bacteria</taxon>
        <taxon>Bacillati</taxon>
        <taxon>Actinomycetota</taxon>
        <taxon>Actinomycetes</taxon>
        <taxon>Micrococcales</taxon>
        <taxon>Promicromonosporaceae</taxon>
        <taxon>Myceligenerans</taxon>
    </lineage>
</organism>
<reference evidence="1 2" key="1">
    <citation type="submission" date="2020-10" db="EMBL/GenBank/DDBJ databases">
        <title>Myceligenerans pegani sp. nov., an endophytic actinomycete isolated from Peganum harmala L. in Xinjiang, China.</title>
        <authorList>
            <person name="Xin L."/>
        </authorList>
    </citation>
    <scope>NUCLEOTIDE SEQUENCE [LARGE SCALE GENOMIC DNA]</scope>
    <source>
        <strain evidence="1 2">TRM65318</strain>
    </source>
</reference>
<sequence>MRNSTKRKQAFRLGAIAAAATIFGYPANLDDGDRMQRCRTLVRKKDRPNSSIARGCRYGKGSSGGRWVWQYRTGTGLGFARGVTSYGPSRGVADIGSPHFDRAVRDLARAANRAF</sequence>
<name>A0ABR9MWC5_9MICO</name>
<protein>
    <submittedName>
        <fullName evidence="1">Uncharacterized protein</fullName>
    </submittedName>
</protein>
<dbReference type="InterPro" id="IPR043504">
    <property type="entry name" value="Peptidase_S1_PA_chymotrypsin"/>
</dbReference>
<dbReference type="RefSeq" id="WP_192862254.1">
    <property type="nucleotide sequence ID" value="NZ_JADAQT010000067.1"/>
</dbReference>
<dbReference type="EMBL" id="JADAQT010000067">
    <property type="protein sequence ID" value="MBE1875685.1"/>
    <property type="molecule type" value="Genomic_DNA"/>
</dbReference>
<gene>
    <name evidence="1" type="ORF">IHE71_08175</name>
</gene>
<evidence type="ECO:0000313" key="2">
    <source>
        <dbReference type="Proteomes" id="UP000625527"/>
    </source>
</evidence>